<dbReference type="PANTHER" id="PTHR30535">
    <property type="entry name" value="VITAMIN B12-BINDING PROTEIN"/>
    <property type="match status" value="1"/>
</dbReference>
<dbReference type="PANTHER" id="PTHR30535:SF34">
    <property type="entry name" value="MOLYBDATE-BINDING PROTEIN MOLA"/>
    <property type="match status" value="1"/>
</dbReference>
<comment type="caution">
    <text evidence="4">The sequence shown here is derived from an EMBL/GenBank/DDBJ whole genome shotgun (WGS) entry which is preliminary data.</text>
</comment>
<protein>
    <submittedName>
        <fullName evidence="4">ABC transporter substrate-binding protein</fullName>
    </submittedName>
</protein>
<comment type="similarity">
    <text evidence="1">Belongs to the bacterial solute-binding protein 8 family.</text>
</comment>
<dbReference type="EMBL" id="WJBE01000002">
    <property type="protein sequence ID" value="MBC3898773.1"/>
    <property type="molecule type" value="Genomic_DNA"/>
</dbReference>
<reference evidence="4 5" key="1">
    <citation type="journal article" date="2020" name="mSystems">
        <title>Defining Genomic and Predicted Metabolic Features of the Acetobacterium Genus.</title>
        <authorList>
            <person name="Ross D.E."/>
            <person name="Marshall C.W."/>
            <person name="Gulliver D."/>
            <person name="May H.D."/>
            <person name="Norman R.S."/>
        </authorList>
    </citation>
    <scope>NUCLEOTIDE SEQUENCE [LARGE SCALE GENOMIC DNA]</scope>
    <source>
        <strain evidence="4 5">DSM 4132</strain>
    </source>
</reference>
<dbReference type="PROSITE" id="PS51257">
    <property type="entry name" value="PROKAR_LIPOPROTEIN"/>
    <property type="match status" value="1"/>
</dbReference>
<evidence type="ECO:0000313" key="5">
    <source>
        <dbReference type="Proteomes" id="UP000622405"/>
    </source>
</evidence>
<dbReference type="Pfam" id="PF01497">
    <property type="entry name" value="Peripla_BP_2"/>
    <property type="match status" value="1"/>
</dbReference>
<keyword evidence="5" id="KW-1185">Reference proteome</keyword>
<name>A0ABR6YUB3_9FIRM</name>
<dbReference type="InterPro" id="IPR050902">
    <property type="entry name" value="ABC_Transporter_SBP"/>
</dbReference>
<feature type="domain" description="Fe/B12 periplasmic-binding" evidence="3">
    <location>
        <begin position="55"/>
        <end position="315"/>
    </location>
</feature>
<feature type="chain" id="PRO_5047405560" evidence="2">
    <location>
        <begin position="20"/>
        <end position="338"/>
    </location>
</feature>
<dbReference type="Proteomes" id="UP000622405">
    <property type="component" value="Unassembled WGS sequence"/>
</dbReference>
<organism evidence="4 5">
    <name type="scientific">Acetobacterium malicum</name>
    <dbReference type="NCBI Taxonomy" id="52692"/>
    <lineage>
        <taxon>Bacteria</taxon>
        <taxon>Bacillati</taxon>
        <taxon>Bacillota</taxon>
        <taxon>Clostridia</taxon>
        <taxon>Eubacteriales</taxon>
        <taxon>Eubacteriaceae</taxon>
        <taxon>Acetobacterium</taxon>
    </lineage>
</organism>
<dbReference type="PROSITE" id="PS50983">
    <property type="entry name" value="FE_B12_PBP"/>
    <property type="match status" value="1"/>
</dbReference>
<keyword evidence="2" id="KW-0732">Signal</keyword>
<dbReference type="InterPro" id="IPR002491">
    <property type="entry name" value="ABC_transptr_periplasmic_BD"/>
</dbReference>
<evidence type="ECO:0000256" key="2">
    <source>
        <dbReference type="SAM" id="SignalP"/>
    </source>
</evidence>
<dbReference type="SUPFAM" id="SSF53807">
    <property type="entry name" value="Helical backbone' metal receptor"/>
    <property type="match status" value="1"/>
</dbReference>
<sequence length="338" mass="38302">MKRIVVLILMVAMLCPLFAGCNKATVEGDKSTTQKTVKVIDSRGKEVEVNYPAQKIVCLLNSALNDLYMLGAKDQVIAIDQWTYDTTEVYYFTAQIDERVKNKTLPAIDRNIEDIVAMNPDVVVIWADQAEDIKVLEDNGIKVVGIQVDNFEDVYTKLDILGKISGTEERAAEIVTYTRKQLKSVTDIISGINESKKLSSLFVWGPSKFDLAGNNSTGDSIIEKAGGKNAADSLREEHFVANIEDVESWNPDTMLMWYLPELTPQNYYDDAQWAGIKAIQNKKVFELPHPFYCDLWTVKYMYSIQFLAKSLYPDEFTTIDLETTKNDMLTFLYGIDFK</sequence>
<proteinExistence type="inferred from homology"/>
<dbReference type="Gene3D" id="3.40.50.1980">
    <property type="entry name" value="Nitrogenase molybdenum iron protein domain"/>
    <property type="match status" value="2"/>
</dbReference>
<gene>
    <name evidence="4" type="ORF">GH811_03985</name>
</gene>
<accession>A0ABR6YUB3</accession>
<feature type="signal peptide" evidence="2">
    <location>
        <begin position="1"/>
        <end position="19"/>
    </location>
</feature>
<evidence type="ECO:0000313" key="4">
    <source>
        <dbReference type="EMBL" id="MBC3898773.1"/>
    </source>
</evidence>
<dbReference type="RefSeq" id="WP_186893375.1">
    <property type="nucleotide sequence ID" value="NZ_WJBE01000002.1"/>
</dbReference>
<evidence type="ECO:0000256" key="1">
    <source>
        <dbReference type="ARBA" id="ARBA00008814"/>
    </source>
</evidence>
<evidence type="ECO:0000259" key="3">
    <source>
        <dbReference type="PROSITE" id="PS50983"/>
    </source>
</evidence>